<reference evidence="1 2" key="2">
    <citation type="journal article" date="2013" name="Genome Announc.">
        <title>Genome Sequence of Growth-Improving Paenibacillus mucilaginosus Strain KNP414.</title>
        <authorList>
            <person name="Lu J.J."/>
            <person name="Wang J.F."/>
            <person name="Hu X.F."/>
        </authorList>
    </citation>
    <scope>NUCLEOTIDE SEQUENCE [LARGE SCALE GENOMIC DNA]</scope>
    <source>
        <strain evidence="1 2">KNP414</strain>
    </source>
</reference>
<dbReference type="EMBL" id="CP002869">
    <property type="protein sequence ID" value="AEI41424.1"/>
    <property type="molecule type" value="Genomic_DNA"/>
</dbReference>
<dbReference type="KEGG" id="pms:KNP414_02865"/>
<evidence type="ECO:0000313" key="1">
    <source>
        <dbReference type="EMBL" id="AEI41424.1"/>
    </source>
</evidence>
<dbReference type="Proteomes" id="UP000006620">
    <property type="component" value="Chromosome"/>
</dbReference>
<accession>F8FD07</accession>
<gene>
    <name evidence="1" type="ordered locus">KNP414_02865</name>
</gene>
<proteinExistence type="predicted"/>
<dbReference type="AlphaFoldDB" id="F8FD07"/>
<reference evidence="2" key="1">
    <citation type="submission" date="2011-06" db="EMBL/GenBank/DDBJ databases">
        <title>Complete genome sequence of Paenibacillus mucilaginosus KNP414.</title>
        <authorList>
            <person name="Wang J."/>
            <person name="Hu S."/>
            <person name="Hu X."/>
            <person name="Zhang B."/>
            <person name="Dong D."/>
            <person name="Zhang S."/>
            <person name="Zhao K."/>
            <person name="Wu D."/>
        </authorList>
    </citation>
    <scope>NUCLEOTIDE SEQUENCE [LARGE SCALE GENOMIC DNA]</scope>
    <source>
        <strain evidence="2">KNP414</strain>
    </source>
</reference>
<name>F8FD07_PAEMK</name>
<sequence>MISIVCPQGREYAIAGSVMRATAGYGLRDSHGSIRKNKEDRMTGL</sequence>
<dbReference type="HOGENOM" id="CLU_3202873_0_0_9"/>
<evidence type="ECO:0000313" key="2">
    <source>
        <dbReference type="Proteomes" id="UP000006620"/>
    </source>
</evidence>
<protein>
    <submittedName>
        <fullName evidence="1">Uncharacterized protein</fullName>
    </submittedName>
</protein>
<organism evidence="1 2">
    <name type="scientific">Paenibacillus mucilaginosus (strain KNP414)</name>
    <dbReference type="NCBI Taxonomy" id="1036673"/>
    <lineage>
        <taxon>Bacteria</taxon>
        <taxon>Bacillati</taxon>
        <taxon>Bacillota</taxon>
        <taxon>Bacilli</taxon>
        <taxon>Bacillales</taxon>
        <taxon>Paenibacillaceae</taxon>
        <taxon>Paenibacillus</taxon>
    </lineage>
</organism>